<dbReference type="OrthoDB" id="9816309at2"/>
<keyword evidence="10" id="KW-1185">Reference proteome</keyword>
<evidence type="ECO:0000256" key="2">
    <source>
        <dbReference type="ARBA" id="ARBA00012438"/>
    </source>
</evidence>
<evidence type="ECO:0000313" key="9">
    <source>
        <dbReference type="EMBL" id="OLP44918.1"/>
    </source>
</evidence>
<keyword evidence="5" id="KW-0547">Nucleotide-binding</keyword>
<sequence>MRRFSWVEPGEIEAVSRDFFIHALIDLGACYLLYNDAGRCMCITGLPDIWQAQSDNPPTDIAIFGEAIAESLVSLRGKLQNAGDHATLEIDLAENGVFEFRCRKVSIPGHGLYSIMAIEDKTEERRRERALRMLLMEVSHRSKNLLAVVQGIASQTARFSGTLDNFLKKFRGRLYALSKAQDIVTESEWRGVGFMDLLNAQLELSNPGKVAQIEMSGQNILLSPNAAMHIGLALHELIVNSINYGGGLGVAGSIRVSCQLDQVDGKPFITVGWQEDLPEATKAADQQLKARFGSTVLEKVVPVSVNGQAIYSIDHRGIFYNLKFPVDVNE</sequence>
<evidence type="ECO:0000259" key="8">
    <source>
        <dbReference type="SMART" id="SM00911"/>
    </source>
</evidence>
<evidence type="ECO:0000256" key="5">
    <source>
        <dbReference type="ARBA" id="ARBA00022741"/>
    </source>
</evidence>
<keyword evidence="6" id="KW-0418">Kinase</keyword>
<dbReference type="InterPro" id="IPR011102">
    <property type="entry name" value="Sig_transdc_His_kinase_HWE"/>
</dbReference>
<dbReference type="Pfam" id="PF07536">
    <property type="entry name" value="HWE_HK"/>
    <property type="match status" value="1"/>
</dbReference>
<name>A0A1Q8ZS53_9HYPH</name>
<keyword evidence="4" id="KW-0808">Transferase</keyword>
<dbReference type="STRING" id="1867956.BJF95_04880"/>
<dbReference type="RefSeq" id="WP_075639421.1">
    <property type="nucleotide sequence ID" value="NZ_MKIM01000026.1"/>
</dbReference>
<dbReference type="Proteomes" id="UP000186894">
    <property type="component" value="Unassembled WGS sequence"/>
</dbReference>
<dbReference type="PANTHER" id="PTHR41523:SF7">
    <property type="entry name" value="HISTIDINE KINASE"/>
    <property type="match status" value="1"/>
</dbReference>
<proteinExistence type="predicted"/>
<evidence type="ECO:0000256" key="7">
    <source>
        <dbReference type="ARBA" id="ARBA00022840"/>
    </source>
</evidence>
<dbReference type="EC" id="2.7.13.3" evidence="2"/>
<dbReference type="EMBL" id="MKIM01000026">
    <property type="protein sequence ID" value="OLP44918.1"/>
    <property type="molecule type" value="Genomic_DNA"/>
</dbReference>
<feature type="domain" description="Signal transduction histidine kinase HWE region" evidence="8">
    <location>
        <begin position="137"/>
        <end position="219"/>
    </location>
</feature>
<organism evidence="9 10">
    <name type="scientific">Rhizobium oryziradicis</name>
    <dbReference type="NCBI Taxonomy" id="1867956"/>
    <lineage>
        <taxon>Bacteria</taxon>
        <taxon>Pseudomonadati</taxon>
        <taxon>Pseudomonadota</taxon>
        <taxon>Alphaproteobacteria</taxon>
        <taxon>Hyphomicrobiales</taxon>
        <taxon>Rhizobiaceae</taxon>
        <taxon>Rhizobium/Agrobacterium group</taxon>
        <taxon>Rhizobium</taxon>
    </lineage>
</organism>
<evidence type="ECO:0000313" key="10">
    <source>
        <dbReference type="Proteomes" id="UP000186894"/>
    </source>
</evidence>
<gene>
    <name evidence="9" type="ORF">BJF95_04880</name>
</gene>
<comment type="caution">
    <text evidence="9">The sequence shown here is derived from an EMBL/GenBank/DDBJ whole genome shotgun (WGS) entry which is preliminary data.</text>
</comment>
<dbReference type="GO" id="GO:0004673">
    <property type="term" value="F:protein histidine kinase activity"/>
    <property type="evidence" value="ECO:0007669"/>
    <property type="project" value="UniProtKB-EC"/>
</dbReference>
<evidence type="ECO:0000256" key="4">
    <source>
        <dbReference type="ARBA" id="ARBA00022679"/>
    </source>
</evidence>
<keyword evidence="7" id="KW-0067">ATP-binding</keyword>
<comment type="catalytic activity">
    <reaction evidence="1">
        <text>ATP + protein L-histidine = ADP + protein N-phospho-L-histidine.</text>
        <dbReference type="EC" id="2.7.13.3"/>
    </reaction>
</comment>
<reference evidence="9 10" key="1">
    <citation type="submission" date="2016-09" db="EMBL/GenBank/DDBJ databases">
        <title>Rhizobium oryziradicis sp. nov., isolated from the root of rice.</title>
        <authorList>
            <person name="Zhao J."/>
            <person name="Zhang X."/>
        </authorList>
    </citation>
    <scope>NUCLEOTIDE SEQUENCE [LARGE SCALE GENOMIC DNA]</scope>
    <source>
        <strain evidence="9 10">N19</strain>
    </source>
</reference>
<dbReference type="AlphaFoldDB" id="A0A1Q8ZS53"/>
<evidence type="ECO:0000256" key="6">
    <source>
        <dbReference type="ARBA" id="ARBA00022777"/>
    </source>
</evidence>
<dbReference type="SMART" id="SM00911">
    <property type="entry name" value="HWE_HK"/>
    <property type="match status" value="1"/>
</dbReference>
<evidence type="ECO:0000256" key="1">
    <source>
        <dbReference type="ARBA" id="ARBA00000085"/>
    </source>
</evidence>
<accession>A0A1Q8ZS53</accession>
<dbReference type="PANTHER" id="PTHR41523">
    <property type="entry name" value="TWO-COMPONENT SYSTEM SENSOR PROTEIN"/>
    <property type="match status" value="1"/>
</dbReference>
<dbReference type="GO" id="GO:0005524">
    <property type="term" value="F:ATP binding"/>
    <property type="evidence" value="ECO:0007669"/>
    <property type="project" value="UniProtKB-KW"/>
</dbReference>
<keyword evidence="3" id="KW-0597">Phosphoprotein</keyword>
<protein>
    <recommendedName>
        <fullName evidence="2">histidine kinase</fullName>
        <ecNumber evidence="2">2.7.13.3</ecNumber>
    </recommendedName>
</protein>
<evidence type="ECO:0000256" key="3">
    <source>
        <dbReference type="ARBA" id="ARBA00022553"/>
    </source>
</evidence>